<evidence type="ECO:0000256" key="1">
    <source>
        <dbReference type="ARBA" id="ARBA00004651"/>
    </source>
</evidence>
<feature type="transmembrane region" description="Helical" evidence="8">
    <location>
        <begin position="104"/>
        <end position="123"/>
    </location>
</feature>
<reference evidence="9" key="1">
    <citation type="submission" date="2021-12" db="EMBL/GenBank/DDBJ databases">
        <authorList>
            <person name="Rodrigo-Torres L."/>
            <person name="Arahal R. D."/>
            <person name="Lucena T."/>
        </authorList>
    </citation>
    <scope>NUCLEOTIDE SEQUENCE</scope>
    <source>
        <strain evidence="9">CECT 8267</strain>
    </source>
</reference>
<evidence type="ECO:0000313" key="9">
    <source>
        <dbReference type="EMBL" id="CAH0992355.1"/>
    </source>
</evidence>
<dbReference type="InterPro" id="IPR038770">
    <property type="entry name" value="Na+/solute_symporter_sf"/>
</dbReference>
<protein>
    <recommendedName>
        <fullName evidence="11">Auxin efflux carrier</fullName>
    </recommendedName>
</protein>
<evidence type="ECO:0000256" key="8">
    <source>
        <dbReference type="SAM" id="Phobius"/>
    </source>
</evidence>
<organism evidence="9 10">
    <name type="scientific">Sinobacterium norvegicum</name>
    <dbReference type="NCBI Taxonomy" id="1641715"/>
    <lineage>
        <taxon>Bacteria</taxon>
        <taxon>Pseudomonadati</taxon>
        <taxon>Pseudomonadota</taxon>
        <taxon>Gammaproteobacteria</taxon>
        <taxon>Cellvibrionales</taxon>
        <taxon>Spongiibacteraceae</taxon>
        <taxon>Sinobacterium</taxon>
    </lineage>
</organism>
<proteinExistence type="inferred from homology"/>
<name>A0ABM9AH96_9GAMM</name>
<comment type="subcellular location">
    <subcellularLocation>
        <location evidence="1">Cell membrane</location>
        <topology evidence="1">Multi-pass membrane protein</topology>
    </subcellularLocation>
</comment>
<keyword evidence="5 8" id="KW-0812">Transmembrane</keyword>
<comment type="similarity">
    <text evidence="2">Belongs to the auxin efflux carrier (TC 2.A.69) family.</text>
</comment>
<sequence>MMNFITALIPIMALIIMGFMLRRSKFLPEQTWPGMEKLTYFVLFPALLIKTLGEQSLDGAPWPAMLIVIVGTIMTSAVLLIVLRKKLSSSNATFTSIFQGGVRFNTYIAFAIAQSLYGAAGLAMSSVAAGFMIVLVNLWCISAFVIWGNASFEGLRQVIKEIAGNPLIIACAIGWCLSLSGIGLPFVVGDILEIIGRAALPFGLLAVGAALKLEGIKGHVGPIVLASLMQFGLKPLLAAAFIAFSGLTGVAAAVLIIAFMTPTAPSAYILARQLGGDTETMASIITVQTLLAFLMMPVLGALLL</sequence>
<feature type="transmembrane region" description="Helical" evidence="8">
    <location>
        <begin position="194"/>
        <end position="215"/>
    </location>
</feature>
<dbReference type="Gene3D" id="1.20.1530.20">
    <property type="match status" value="1"/>
</dbReference>
<comment type="caution">
    <text evidence="9">The sequence shown here is derived from an EMBL/GenBank/DDBJ whole genome shotgun (WGS) entry which is preliminary data.</text>
</comment>
<evidence type="ECO:0000256" key="6">
    <source>
        <dbReference type="ARBA" id="ARBA00022989"/>
    </source>
</evidence>
<feature type="transmembrane region" description="Helical" evidence="8">
    <location>
        <begin position="280"/>
        <end position="303"/>
    </location>
</feature>
<keyword evidence="4" id="KW-1003">Cell membrane</keyword>
<keyword evidence="7 8" id="KW-0472">Membrane</keyword>
<evidence type="ECO:0000256" key="7">
    <source>
        <dbReference type="ARBA" id="ARBA00023136"/>
    </source>
</evidence>
<feature type="transmembrane region" description="Helical" evidence="8">
    <location>
        <begin position="236"/>
        <end position="260"/>
    </location>
</feature>
<dbReference type="PANTHER" id="PTHR36838">
    <property type="entry name" value="AUXIN EFFLUX CARRIER FAMILY PROTEIN"/>
    <property type="match status" value="1"/>
</dbReference>
<dbReference type="EMBL" id="CAKLPX010000003">
    <property type="protein sequence ID" value="CAH0992355.1"/>
    <property type="molecule type" value="Genomic_DNA"/>
</dbReference>
<dbReference type="RefSeq" id="WP_237445048.1">
    <property type="nucleotide sequence ID" value="NZ_CAKLPX010000003.1"/>
</dbReference>
<feature type="transmembrane region" description="Helical" evidence="8">
    <location>
        <begin position="6"/>
        <end position="22"/>
    </location>
</feature>
<keyword evidence="10" id="KW-1185">Reference proteome</keyword>
<evidence type="ECO:0000256" key="5">
    <source>
        <dbReference type="ARBA" id="ARBA00022692"/>
    </source>
</evidence>
<dbReference type="Pfam" id="PF03547">
    <property type="entry name" value="Mem_trans"/>
    <property type="match status" value="2"/>
</dbReference>
<accession>A0ABM9AH96</accession>
<feature type="transmembrane region" description="Helical" evidence="8">
    <location>
        <begin position="129"/>
        <end position="147"/>
    </location>
</feature>
<gene>
    <name evidence="9" type="ORF">SIN8267_02474</name>
</gene>
<feature type="transmembrane region" description="Helical" evidence="8">
    <location>
        <begin position="167"/>
        <end position="188"/>
    </location>
</feature>
<evidence type="ECO:0000256" key="2">
    <source>
        <dbReference type="ARBA" id="ARBA00010145"/>
    </source>
</evidence>
<evidence type="ECO:0008006" key="11">
    <source>
        <dbReference type="Google" id="ProtNLM"/>
    </source>
</evidence>
<dbReference type="Proteomes" id="UP000838100">
    <property type="component" value="Unassembled WGS sequence"/>
</dbReference>
<evidence type="ECO:0000313" key="10">
    <source>
        <dbReference type="Proteomes" id="UP000838100"/>
    </source>
</evidence>
<dbReference type="PANTHER" id="PTHR36838:SF4">
    <property type="entry name" value="AUXIN EFFLUX CARRIER FAMILY PROTEIN"/>
    <property type="match status" value="1"/>
</dbReference>
<evidence type="ECO:0000256" key="4">
    <source>
        <dbReference type="ARBA" id="ARBA00022475"/>
    </source>
</evidence>
<keyword evidence="3" id="KW-0813">Transport</keyword>
<dbReference type="InterPro" id="IPR004776">
    <property type="entry name" value="Mem_transp_PIN-like"/>
</dbReference>
<keyword evidence="6 8" id="KW-1133">Transmembrane helix</keyword>
<feature type="transmembrane region" description="Helical" evidence="8">
    <location>
        <begin position="64"/>
        <end position="83"/>
    </location>
</feature>
<evidence type="ECO:0000256" key="3">
    <source>
        <dbReference type="ARBA" id="ARBA00022448"/>
    </source>
</evidence>